<protein>
    <submittedName>
        <fullName evidence="2">Uncharacterized protein</fullName>
    </submittedName>
</protein>
<reference evidence="2" key="1">
    <citation type="submission" date="2014-09" db="EMBL/GenBank/DDBJ databases">
        <authorList>
            <person name="Magalhaes I.L.F."/>
            <person name="Oliveira U."/>
            <person name="Santos F.R."/>
            <person name="Vidigal T.H.D.A."/>
            <person name="Brescovit A.D."/>
            <person name="Santos A.J."/>
        </authorList>
    </citation>
    <scope>NUCLEOTIDE SEQUENCE</scope>
    <source>
        <tissue evidence="2">Shoot tissue taken approximately 20 cm above the soil surface</tissue>
    </source>
</reference>
<evidence type="ECO:0000313" key="2">
    <source>
        <dbReference type="EMBL" id="JAE38595.1"/>
    </source>
</evidence>
<proteinExistence type="predicted"/>
<evidence type="ECO:0000256" key="1">
    <source>
        <dbReference type="SAM" id="MobiDB-lite"/>
    </source>
</evidence>
<organism evidence="2">
    <name type="scientific">Arundo donax</name>
    <name type="common">Giant reed</name>
    <name type="synonym">Donax arundinaceus</name>
    <dbReference type="NCBI Taxonomy" id="35708"/>
    <lineage>
        <taxon>Eukaryota</taxon>
        <taxon>Viridiplantae</taxon>
        <taxon>Streptophyta</taxon>
        <taxon>Embryophyta</taxon>
        <taxon>Tracheophyta</taxon>
        <taxon>Spermatophyta</taxon>
        <taxon>Magnoliopsida</taxon>
        <taxon>Liliopsida</taxon>
        <taxon>Poales</taxon>
        <taxon>Poaceae</taxon>
        <taxon>PACMAD clade</taxon>
        <taxon>Arundinoideae</taxon>
        <taxon>Arundineae</taxon>
        <taxon>Arundo</taxon>
    </lineage>
</organism>
<feature type="compositionally biased region" description="Polar residues" evidence="1">
    <location>
        <begin position="69"/>
        <end position="79"/>
    </location>
</feature>
<feature type="compositionally biased region" description="Basic residues" evidence="1">
    <location>
        <begin position="45"/>
        <end position="54"/>
    </location>
</feature>
<name>A0A0A9HNC1_ARUDO</name>
<reference evidence="2" key="2">
    <citation type="journal article" date="2015" name="Data Brief">
        <title>Shoot transcriptome of the giant reed, Arundo donax.</title>
        <authorList>
            <person name="Barrero R.A."/>
            <person name="Guerrero F.D."/>
            <person name="Moolhuijzen P."/>
            <person name="Goolsby J.A."/>
            <person name="Tidwell J."/>
            <person name="Bellgard S.E."/>
            <person name="Bellgard M.I."/>
        </authorList>
    </citation>
    <scope>NUCLEOTIDE SEQUENCE</scope>
    <source>
        <tissue evidence="2">Shoot tissue taken approximately 20 cm above the soil surface</tissue>
    </source>
</reference>
<dbReference type="EMBL" id="GBRH01159301">
    <property type="protein sequence ID" value="JAE38595.1"/>
    <property type="molecule type" value="Transcribed_RNA"/>
</dbReference>
<accession>A0A0A9HNC1</accession>
<dbReference type="AlphaFoldDB" id="A0A0A9HNC1"/>
<feature type="region of interest" description="Disordered" evidence="1">
    <location>
        <begin position="44"/>
        <end position="97"/>
    </location>
</feature>
<sequence length="97" mass="10525">MNWSSNAGDETTEYAMMRLLGQIALSSGLNNNIKKCQNQTFHCYPGRKRPRRPKWGVPQQGTGSDGHRNNQSCVLSLSNGPKGRGSGNASSVYGIPT</sequence>